<sequence>MKKVISGSAALIMFCTLLSCGQKKDAVAYNNELMTIINSEEVHISEMNSAMQSKKYDEAEKVALKWDEAVKEDIKKVEKIGDFNGDDQLQQAILKGLKGYGKIVSEDYPKLINIRKSTTQDPVVEQGLLDNINKAFEDMANGVNVASDKFEKDYAKK</sequence>
<evidence type="ECO:0008006" key="3">
    <source>
        <dbReference type="Google" id="ProtNLM"/>
    </source>
</evidence>
<proteinExistence type="predicted"/>
<dbReference type="PROSITE" id="PS51257">
    <property type="entry name" value="PROKAR_LIPOPROTEIN"/>
    <property type="match status" value="1"/>
</dbReference>
<name>A0ABV0BT16_9SPHI</name>
<accession>A0ABV0BT16</accession>
<dbReference type="Proteomes" id="UP001409291">
    <property type="component" value="Unassembled WGS sequence"/>
</dbReference>
<dbReference type="RefSeq" id="WP_346581271.1">
    <property type="nucleotide sequence ID" value="NZ_JBDJLH010000002.1"/>
</dbReference>
<evidence type="ECO:0000313" key="2">
    <source>
        <dbReference type="Proteomes" id="UP001409291"/>
    </source>
</evidence>
<organism evidence="1 2">
    <name type="scientific">Sphingobacterium kitahiroshimense</name>
    <dbReference type="NCBI Taxonomy" id="470446"/>
    <lineage>
        <taxon>Bacteria</taxon>
        <taxon>Pseudomonadati</taxon>
        <taxon>Bacteroidota</taxon>
        <taxon>Sphingobacteriia</taxon>
        <taxon>Sphingobacteriales</taxon>
        <taxon>Sphingobacteriaceae</taxon>
        <taxon>Sphingobacterium</taxon>
    </lineage>
</organism>
<evidence type="ECO:0000313" key="1">
    <source>
        <dbReference type="EMBL" id="MEN5377851.1"/>
    </source>
</evidence>
<reference evidence="1 2" key="1">
    <citation type="submission" date="2024-04" db="EMBL/GenBank/DDBJ databases">
        <title>WGS of bacteria from Torrens River.</title>
        <authorList>
            <person name="Wyrsch E.R."/>
            <person name="Drigo B."/>
        </authorList>
    </citation>
    <scope>NUCLEOTIDE SEQUENCE [LARGE SCALE GENOMIC DNA]</scope>
    <source>
        <strain evidence="1 2">TWI391</strain>
    </source>
</reference>
<protein>
    <recommendedName>
        <fullName evidence="3">Lipoprotein</fullName>
    </recommendedName>
</protein>
<gene>
    <name evidence="1" type="ORF">ABE541_11300</name>
</gene>
<keyword evidence="2" id="KW-1185">Reference proteome</keyword>
<comment type="caution">
    <text evidence="1">The sequence shown here is derived from an EMBL/GenBank/DDBJ whole genome shotgun (WGS) entry which is preliminary data.</text>
</comment>
<dbReference type="EMBL" id="JBDJNQ010000004">
    <property type="protein sequence ID" value="MEN5377851.1"/>
    <property type="molecule type" value="Genomic_DNA"/>
</dbReference>